<gene>
    <name evidence="4" type="primary">CSON000809</name>
</gene>
<evidence type="ECO:0000256" key="1">
    <source>
        <dbReference type="ARBA" id="ARBA00022614"/>
    </source>
</evidence>
<proteinExistence type="predicted"/>
<dbReference type="VEuPathDB" id="VectorBase:CSON000809"/>
<dbReference type="Pfam" id="PF13855">
    <property type="entry name" value="LRR_8"/>
    <property type="match status" value="1"/>
</dbReference>
<feature type="chain" id="PRO_5016239734" evidence="3">
    <location>
        <begin position="19"/>
        <end position="250"/>
    </location>
</feature>
<feature type="signal peptide" evidence="3">
    <location>
        <begin position="1"/>
        <end position="18"/>
    </location>
</feature>
<accession>A0A336MFS3</accession>
<dbReference type="AlphaFoldDB" id="A0A336MFS3"/>
<keyword evidence="3" id="KW-0732">Signal</keyword>
<sequence>MQKIIYFTLILLIKSSFQQLPINECNTRRSNTFCQIMQYNETHPRFMPVSNIPNKEVQSVNLVGYLGARMHTMTSDLCDAFPNIEIFNADFLGLEKVEENAFDNCKKLERLYFSRNKLQDDDLKPGLFKNNLKLRSLLLEGNQFKKLDLTVFNNLQKLEELRLYRNELEQFELKDLTPLKKLDSLYLEYNQLPDVDEKEILVKFPNLKEISLCNNAKINSARLKNLKDFFKAKNVTMKCLNDDKFNAEYN</sequence>
<reference evidence="4" key="1">
    <citation type="submission" date="2018-07" db="EMBL/GenBank/DDBJ databases">
        <authorList>
            <person name="Quirk P.G."/>
            <person name="Krulwich T.A."/>
        </authorList>
    </citation>
    <scope>NUCLEOTIDE SEQUENCE</scope>
</reference>
<dbReference type="EMBL" id="UFQT01001130">
    <property type="protein sequence ID" value="SSX29065.1"/>
    <property type="molecule type" value="Genomic_DNA"/>
</dbReference>
<dbReference type="InterPro" id="IPR032675">
    <property type="entry name" value="LRR_dom_sf"/>
</dbReference>
<dbReference type="Gene3D" id="3.80.10.10">
    <property type="entry name" value="Ribonuclease Inhibitor"/>
    <property type="match status" value="1"/>
</dbReference>
<dbReference type="SUPFAM" id="SSF52058">
    <property type="entry name" value="L domain-like"/>
    <property type="match status" value="1"/>
</dbReference>
<evidence type="ECO:0000256" key="2">
    <source>
        <dbReference type="ARBA" id="ARBA00022737"/>
    </source>
</evidence>
<dbReference type="InterPro" id="IPR050333">
    <property type="entry name" value="SLRP"/>
</dbReference>
<organism evidence="4">
    <name type="scientific">Culicoides sonorensis</name>
    <name type="common">Biting midge</name>
    <dbReference type="NCBI Taxonomy" id="179676"/>
    <lineage>
        <taxon>Eukaryota</taxon>
        <taxon>Metazoa</taxon>
        <taxon>Ecdysozoa</taxon>
        <taxon>Arthropoda</taxon>
        <taxon>Hexapoda</taxon>
        <taxon>Insecta</taxon>
        <taxon>Pterygota</taxon>
        <taxon>Neoptera</taxon>
        <taxon>Endopterygota</taxon>
        <taxon>Diptera</taxon>
        <taxon>Nematocera</taxon>
        <taxon>Chironomoidea</taxon>
        <taxon>Ceratopogonidae</taxon>
        <taxon>Ceratopogoninae</taxon>
        <taxon>Culicoides</taxon>
        <taxon>Monoculicoides</taxon>
    </lineage>
</organism>
<dbReference type="PANTHER" id="PTHR45712:SF22">
    <property type="entry name" value="INSULIN-LIKE GROWTH FACTOR-BINDING PROTEIN COMPLEX ACID LABILE SUBUNIT"/>
    <property type="match status" value="1"/>
</dbReference>
<evidence type="ECO:0000256" key="3">
    <source>
        <dbReference type="SAM" id="SignalP"/>
    </source>
</evidence>
<protein>
    <submittedName>
        <fullName evidence="4">CSON000809 protein</fullName>
    </submittedName>
</protein>
<keyword evidence="1" id="KW-0433">Leucine-rich repeat</keyword>
<name>A0A336MFS3_CULSO</name>
<dbReference type="PANTHER" id="PTHR45712">
    <property type="entry name" value="AGAP008170-PA"/>
    <property type="match status" value="1"/>
</dbReference>
<evidence type="ECO:0000313" key="4">
    <source>
        <dbReference type="EMBL" id="SSX29065.1"/>
    </source>
</evidence>
<dbReference type="InterPro" id="IPR001611">
    <property type="entry name" value="Leu-rich_rpt"/>
</dbReference>
<keyword evidence="2" id="KW-0677">Repeat</keyword>